<dbReference type="EMBL" id="JALQCY010000002">
    <property type="protein sequence ID" value="MCK9793244.1"/>
    <property type="molecule type" value="Genomic_DNA"/>
</dbReference>
<dbReference type="SUPFAM" id="SSF52540">
    <property type="entry name" value="P-loop containing nucleoside triphosphate hydrolases"/>
    <property type="match status" value="1"/>
</dbReference>
<dbReference type="Proteomes" id="UP001651050">
    <property type="component" value="Unassembled WGS sequence"/>
</dbReference>
<comment type="caution">
    <text evidence="1">The sequence shown here is derived from an EMBL/GenBank/DDBJ whole genome shotgun (WGS) entry which is preliminary data.</text>
</comment>
<protein>
    <submittedName>
        <fullName evidence="1">Uncharacterized protein</fullName>
    </submittedName>
</protein>
<organism evidence="1 2">
    <name type="scientific">Isoptericola peretonis</name>
    <dbReference type="NCBI Taxonomy" id="2918523"/>
    <lineage>
        <taxon>Bacteria</taxon>
        <taxon>Bacillati</taxon>
        <taxon>Actinomycetota</taxon>
        <taxon>Actinomycetes</taxon>
        <taxon>Micrococcales</taxon>
        <taxon>Promicromonosporaceae</taxon>
        <taxon>Isoptericola</taxon>
    </lineage>
</organism>
<reference evidence="1 2" key="1">
    <citation type="submission" date="2022-02" db="EMBL/GenBank/DDBJ databases">
        <title>The car tank lid bacteriome: a reservoir of bacteria with potential in bioremediation of fuel.</title>
        <authorList>
            <person name="Vidal-Verdu A."/>
            <person name="Gomez-Martinez D."/>
            <person name="Latorre-Perez A."/>
            <person name="Pereto J."/>
            <person name="Porcar M."/>
        </authorList>
    </citation>
    <scope>NUCLEOTIDE SEQUENCE [LARGE SCALE GENOMIC DNA]</scope>
    <source>
        <strain evidence="1 2">4D.3</strain>
    </source>
</reference>
<proteinExistence type="predicted"/>
<dbReference type="RefSeq" id="WP_416343730.1">
    <property type="nucleotide sequence ID" value="NZ_JALQCY010000002.1"/>
</dbReference>
<dbReference type="Gene3D" id="3.40.50.300">
    <property type="entry name" value="P-loop containing nucleotide triphosphate hydrolases"/>
    <property type="match status" value="1"/>
</dbReference>
<evidence type="ECO:0000313" key="2">
    <source>
        <dbReference type="Proteomes" id="UP001651050"/>
    </source>
</evidence>
<gene>
    <name evidence="1" type="ORF">M1843_05735</name>
</gene>
<evidence type="ECO:0000313" key="1">
    <source>
        <dbReference type="EMBL" id="MCK9793244.1"/>
    </source>
</evidence>
<dbReference type="InterPro" id="IPR027417">
    <property type="entry name" value="P-loop_NTPase"/>
</dbReference>
<sequence>MLVLDEATASLDHGADGALMELLGGSRDRATLVIAHRRSTVEAADRVVRLPGPW</sequence>
<accession>A0ABT0J192</accession>
<name>A0ABT0J192_9MICO</name>
<keyword evidence="2" id="KW-1185">Reference proteome</keyword>